<feature type="region of interest" description="Disordered" evidence="1">
    <location>
        <begin position="13"/>
        <end position="53"/>
    </location>
</feature>
<proteinExistence type="predicted"/>
<sequence length="105" mass="11541">MCCTKATFHLSPPHMAESHRTQPSRRQPSCACRVTPRSRVKRRDPVSVPSGLISPSAVAEGRAPAAAATTTPLHRFATNHLRWFLIVRISLTYSGSLFIDNCVSL</sequence>
<reference evidence="2 3" key="1">
    <citation type="submission" date="2018-09" db="EMBL/GenBank/DDBJ databases">
        <title>A high-quality reference genome of wild soybean provides a powerful tool to mine soybean genomes.</title>
        <authorList>
            <person name="Xie M."/>
            <person name="Chung C.Y.L."/>
            <person name="Li M.-W."/>
            <person name="Wong F.-L."/>
            <person name="Chan T.-F."/>
            <person name="Lam H.-M."/>
        </authorList>
    </citation>
    <scope>NUCLEOTIDE SEQUENCE [LARGE SCALE GENOMIC DNA]</scope>
    <source>
        <strain evidence="3">cv. W05</strain>
        <tissue evidence="2">Hypocotyl of etiolated seedlings</tissue>
    </source>
</reference>
<dbReference type="EMBL" id="QZWG01000001">
    <property type="protein sequence ID" value="RZC29460.1"/>
    <property type="molecule type" value="Genomic_DNA"/>
</dbReference>
<dbReference type="EMBL" id="QZWG01000001">
    <property type="protein sequence ID" value="RZC29461.1"/>
    <property type="molecule type" value="Genomic_DNA"/>
</dbReference>
<evidence type="ECO:0000313" key="2">
    <source>
        <dbReference type="EMBL" id="RZC29460.1"/>
    </source>
</evidence>
<name>A0A445M1L0_GLYSO</name>
<gene>
    <name evidence="2" type="ORF">D0Y65_001156</name>
</gene>
<keyword evidence="3" id="KW-1185">Reference proteome</keyword>
<dbReference type="EMBL" id="QZWG01000001">
    <property type="protein sequence ID" value="RZC29462.1"/>
    <property type="molecule type" value="Genomic_DNA"/>
</dbReference>
<accession>A0A445M1L0</accession>
<evidence type="ECO:0000313" key="3">
    <source>
        <dbReference type="Proteomes" id="UP000289340"/>
    </source>
</evidence>
<organism evidence="2 3">
    <name type="scientific">Glycine soja</name>
    <name type="common">Wild soybean</name>
    <dbReference type="NCBI Taxonomy" id="3848"/>
    <lineage>
        <taxon>Eukaryota</taxon>
        <taxon>Viridiplantae</taxon>
        <taxon>Streptophyta</taxon>
        <taxon>Embryophyta</taxon>
        <taxon>Tracheophyta</taxon>
        <taxon>Spermatophyta</taxon>
        <taxon>Magnoliopsida</taxon>
        <taxon>eudicotyledons</taxon>
        <taxon>Gunneridae</taxon>
        <taxon>Pentapetalae</taxon>
        <taxon>rosids</taxon>
        <taxon>fabids</taxon>
        <taxon>Fabales</taxon>
        <taxon>Fabaceae</taxon>
        <taxon>Papilionoideae</taxon>
        <taxon>50 kb inversion clade</taxon>
        <taxon>NPAAA clade</taxon>
        <taxon>indigoferoid/millettioid clade</taxon>
        <taxon>Phaseoleae</taxon>
        <taxon>Glycine</taxon>
        <taxon>Glycine subgen. Soja</taxon>
    </lineage>
</organism>
<evidence type="ECO:0000256" key="1">
    <source>
        <dbReference type="SAM" id="MobiDB-lite"/>
    </source>
</evidence>
<dbReference type="Proteomes" id="UP000289340">
    <property type="component" value="Chromosome 1"/>
</dbReference>
<comment type="caution">
    <text evidence="2">The sequence shown here is derived from an EMBL/GenBank/DDBJ whole genome shotgun (WGS) entry which is preliminary data.</text>
</comment>
<dbReference type="AlphaFoldDB" id="A0A445M1L0"/>
<protein>
    <submittedName>
        <fullName evidence="2">Uncharacterized protein</fullName>
    </submittedName>
</protein>